<dbReference type="OrthoDB" id="6690405at2"/>
<evidence type="ECO:0000313" key="3">
    <source>
        <dbReference type="Proteomes" id="UP000242501"/>
    </source>
</evidence>
<dbReference type="RefSeq" id="WP_092750098.1">
    <property type="nucleotide sequence ID" value="NZ_FMYL01000016.1"/>
</dbReference>
<feature type="compositionally biased region" description="Basic residues" evidence="1">
    <location>
        <begin position="77"/>
        <end position="91"/>
    </location>
</feature>
<keyword evidence="3" id="KW-1185">Reference proteome</keyword>
<accession>A0A1G6KCP9</accession>
<dbReference type="Proteomes" id="UP000242501">
    <property type="component" value="Unassembled WGS sequence"/>
</dbReference>
<evidence type="ECO:0000256" key="1">
    <source>
        <dbReference type="SAM" id="MobiDB-lite"/>
    </source>
</evidence>
<organism evidence="2 3">
    <name type="scientific">Acinetobacter boissieri</name>
    <dbReference type="NCBI Taxonomy" id="1219383"/>
    <lineage>
        <taxon>Bacteria</taxon>
        <taxon>Pseudomonadati</taxon>
        <taxon>Pseudomonadota</taxon>
        <taxon>Gammaproteobacteria</taxon>
        <taxon>Moraxellales</taxon>
        <taxon>Moraxellaceae</taxon>
        <taxon>Acinetobacter</taxon>
    </lineage>
</organism>
<protein>
    <submittedName>
        <fullName evidence="2">Uncharacterized protein</fullName>
    </submittedName>
</protein>
<dbReference type="EMBL" id="FMYL01000016">
    <property type="protein sequence ID" value="SDC28734.1"/>
    <property type="molecule type" value="Genomic_DNA"/>
</dbReference>
<dbReference type="AlphaFoldDB" id="A0A1G6KCP9"/>
<sequence>MSVKATGYPDEVWAFLRLAWENTPKITWAALAQKAQDELGIDVPSSSVICRRSKAENWQKTVKKAVKKSNKSISHQTVKKTIKSVSKKQGSRVKNDTNTAESESTENDIENHEKSDTQYVKNDVKLVKFDSQNEQAREKYKHSELTALKVVKKTRNNLAKLSDFARDTLDSLTHVRDELQNMDLKTATDDELQAIKFKMGITSQMIEQNLKQSITLSNLAKSEAMFWGLEFDELKDKQEQQARRTAVMNASNDKLEQAKLEMERTKKAQFLKQLEIIEMARDIEQSGGDV</sequence>
<evidence type="ECO:0000313" key="2">
    <source>
        <dbReference type="EMBL" id="SDC28734.1"/>
    </source>
</evidence>
<proteinExistence type="predicted"/>
<dbReference type="STRING" id="1219383.SAMN05421733_11612"/>
<name>A0A1G6KCP9_9GAMM</name>
<reference evidence="3" key="1">
    <citation type="submission" date="2016-09" db="EMBL/GenBank/DDBJ databases">
        <authorList>
            <person name="Varghese N."/>
            <person name="Submissions S."/>
        </authorList>
    </citation>
    <scope>NUCLEOTIDE SEQUENCE [LARGE SCALE GENOMIC DNA]</scope>
    <source>
        <strain evidence="3">ANC 4422</strain>
    </source>
</reference>
<gene>
    <name evidence="2" type="ORF">SAMN05421733_11612</name>
</gene>
<feature type="region of interest" description="Disordered" evidence="1">
    <location>
        <begin position="69"/>
        <end position="116"/>
    </location>
</feature>